<keyword evidence="3" id="KW-1185">Reference proteome</keyword>
<gene>
    <name evidence="2" type="ORF">E1284_38855</name>
</gene>
<dbReference type="AlphaFoldDB" id="A0A4R4N309"/>
<dbReference type="RefSeq" id="WP_131945136.1">
    <property type="nucleotide sequence ID" value="NZ_BAAAMX010000030.1"/>
</dbReference>
<sequence>MLLPAALVAALSRLVAVVIGRLFARTRLVRAVPRAEIWWISAGSLGLVLAIARTVAVLRFRHLASMDDE</sequence>
<name>A0A4R4N309_9ACTN</name>
<accession>A0A4R4N309</accession>
<evidence type="ECO:0000313" key="2">
    <source>
        <dbReference type="EMBL" id="TDC03015.1"/>
    </source>
</evidence>
<keyword evidence="1" id="KW-0812">Transmembrane</keyword>
<keyword evidence="1" id="KW-0472">Membrane</keyword>
<protein>
    <submittedName>
        <fullName evidence="2">Uncharacterized protein</fullName>
    </submittedName>
</protein>
<proteinExistence type="predicted"/>
<dbReference type="Proteomes" id="UP000295431">
    <property type="component" value="Unassembled WGS sequence"/>
</dbReference>
<keyword evidence="1" id="KW-1133">Transmembrane helix</keyword>
<comment type="caution">
    <text evidence="2">The sequence shown here is derived from an EMBL/GenBank/DDBJ whole genome shotgun (WGS) entry which is preliminary data.</text>
</comment>
<evidence type="ECO:0000256" key="1">
    <source>
        <dbReference type="SAM" id="Phobius"/>
    </source>
</evidence>
<organism evidence="2 3">
    <name type="scientific">Actinomadura bangladeshensis</name>
    <dbReference type="NCBI Taxonomy" id="453573"/>
    <lineage>
        <taxon>Bacteria</taxon>
        <taxon>Bacillati</taxon>
        <taxon>Actinomycetota</taxon>
        <taxon>Actinomycetes</taxon>
        <taxon>Streptosporangiales</taxon>
        <taxon>Thermomonosporaceae</taxon>
        <taxon>Actinomadura</taxon>
    </lineage>
</organism>
<dbReference type="EMBL" id="SMJW01000413">
    <property type="protein sequence ID" value="TDC03015.1"/>
    <property type="molecule type" value="Genomic_DNA"/>
</dbReference>
<feature type="transmembrane region" description="Helical" evidence="1">
    <location>
        <begin position="36"/>
        <end position="56"/>
    </location>
</feature>
<evidence type="ECO:0000313" key="3">
    <source>
        <dbReference type="Proteomes" id="UP000295431"/>
    </source>
</evidence>
<reference evidence="2 3" key="1">
    <citation type="submission" date="2019-03" db="EMBL/GenBank/DDBJ databases">
        <title>Draft genome sequences of novel Actinobacteria.</title>
        <authorList>
            <person name="Sahin N."/>
            <person name="Ay H."/>
            <person name="Saygin H."/>
        </authorList>
    </citation>
    <scope>NUCLEOTIDE SEQUENCE [LARGE SCALE GENOMIC DNA]</scope>
    <source>
        <strain evidence="2 3">DSM 45347</strain>
    </source>
</reference>